<comment type="caution">
    <text evidence="2">The sequence shown here is derived from an EMBL/GenBank/DDBJ whole genome shotgun (WGS) entry which is preliminary data.</text>
</comment>
<organism evidence="2 3">
    <name type="scientific">Spirosoma oryzae</name>
    <dbReference type="NCBI Taxonomy" id="1469603"/>
    <lineage>
        <taxon>Bacteria</taxon>
        <taxon>Pseudomonadati</taxon>
        <taxon>Bacteroidota</taxon>
        <taxon>Cytophagia</taxon>
        <taxon>Cytophagales</taxon>
        <taxon>Cytophagaceae</taxon>
        <taxon>Spirosoma</taxon>
    </lineage>
</organism>
<reference evidence="2 3" key="1">
    <citation type="submission" date="2018-03" db="EMBL/GenBank/DDBJ databases">
        <title>Genomic Encyclopedia of Archaeal and Bacterial Type Strains, Phase II (KMG-II): from individual species to whole genera.</title>
        <authorList>
            <person name="Goeker M."/>
        </authorList>
    </citation>
    <scope>NUCLEOTIDE SEQUENCE [LARGE SCALE GENOMIC DNA]</scope>
    <source>
        <strain evidence="2 3">DSM 28354</strain>
    </source>
</reference>
<dbReference type="OrthoDB" id="117186at2"/>
<keyword evidence="1" id="KW-0732">Signal</keyword>
<dbReference type="EMBL" id="PVTE01000006">
    <property type="protein sequence ID" value="PRY41033.1"/>
    <property type="molecule type" value="Genomic_DNA"/>
</dbReference>
<protein>
    <submittedName>
        <fullName evidence="2">Putative lumazine-binding protein</fullName>
    </submittedName>
</protein>
<dbReference type="InterPro" id="IPR039437">
    <property type="entry name" value="FrzH/put_lumazine-bd"/>
</dbReference>
<name>A0A2T0T5W3_9BACT</name>
<evidence type="ECO:0000256" key="1">
    <source>
        <dbReference type="SAM" id="SignalP"/>
    </source>
</evidence>
<sequence length="154" mass="16647">MKIPVLLLSLFVATQAVAQSGEKSAVKATIDRLFDGMRKADSASLKTVFTPTARLQTVVNKQGVVSVGDSPIASFISSVGKAKPGVLDERLASMDVKIDGELATVWTPYVFYLQGQKNHCGVNAFTLVKLNGTWQIQGIIDTRRKDNCPDLPKP</sequence>
<accession>A0A2T0T5W3</accession>
<gene>
    <name evidence="2" type="ORF">CLV58_106220</name>
</gene>
<feature type="chain" id="PRO_5015456482" evidence="1">
    <location>
        <begin position="19"/>
        <end position="154"/>
    </location>
</feature>
<feature type="signal peptide" evidence="1">
    <location>
        <begin position="1"/>
        <end position="18"/>
    </location>
</feature>
<evidence type="ECO:0000313" key="3">
    <source>
        <dbReference type="Proteomes" id="UP000238375"/>
    </source>
</evidence>
<dbReference type="Pfam" id="PF12893">
    <property type="entry name" value="Lumazine_bd_2"/>
    <property type="match status" value="1"/>
</dbReference>
<dbReference type="Proteomes" id="UP000238375">
    <property type="component" value="Unassembled WGS sequence"/>
</dbReference>
<evidence type="ECO:0000313" key="2">
    <source>
        <dbReference type="EMBL" id="PRY41033.1"/>
    </source>
</evidence>
<dbReference type="InterPro" id="IPR032710">
    <property type="entry name" value="NTF2-like_dom_sf"/>
</dbReference>
<dbReference type="RefSeq" id="WP_106137458.1">
    <property type="nucleotide sequence ID" value="NZ_PVTE01000006.1"/>
</dbReference>
<dbReference type="Gene3D" id="3.10.450.50">
    <property type="match status" value="1"/>
</dbReference>
<proteinExistence type="predicted"/>
<keyword evidence="3" id="KW-1185">Reference proteome</keyword>
<dbReference type="AlphaFoldDB" id="A0A2T0T5W3"/>
<dbReference type="SUPFAM" id="SSF54427">
    <property type="entry name" value="NTF2-like"/>
    <property type="match status" value="1"/>
</dbReference>